<comment type="similarity">
    <text evidence="2">Belongs to the EMP24/GP25L family.</text>
</comment>
<dbReference type="InterPro" id="IPR015720">
    <property type="entry name" value="Emp24-like"/>
</dbReference>
<evidence type="ECO:0008006" key="11">
    <source>
        <dbReference type="Google" id="ProtNLM"/>
    </source>
</evidence>
<evidence type="ECO:0000313" key="9">
    <source>
        <dbReference type="EMBL" id="GAV30114.1"/>
    </source>
</evidence>
<keyword evidence="3" id="KW-0812">Transmembrane</keyword>
<dbReference type="SMART" id="SM00450">
    <property type="entry name" value="RHOD"/>
    <property type="match status" value="1"/>
</dbReference>
<name>A0A1Q2YKQ7_9ASCO</name>
<evidence type="ECO:0000259" key="7">
    <source>
        <dbReference type="PROSITE" id="PS50206"/>
    </source>
</evidence>
<proteinExistence type="inferred from homology"/>
<feature type="domain" description="Rhodanese" evidence="7">
    <location>
        <begin position="267"/>
        <end position="364"/>
    </location>
</feature>
<dbReference type="Gene3D" id="3.40.250.10">
    <property type="entry name" value="Rhodanese-like domain"/>
    <property type="match status" value="1"/>
</dbReference>
<dbReference type="InterPro" id="IPR009038">
    <property type="entry name" value="GOLD_dom"/>
</dbReference>
<dbReference type="Pfam" id="PF00581">
    <property type="entry name" value="Rhodanese"/>
    <property type="match status" value="1"/>
</dbReference>
<accession>A0A1Q2YKQ7</accession>
<dbReference type="InterPro" id="IPR001763">
    <property type="entry name" value="Rhodanese-like_dom"/>
</dbReference>
<dbReference type="PROSITE" id="PS50206">
    <property type="entry name" value="RHODANESE_3"/>
    <property type="match status" value="1"/>
</dbReference>
<dbReference type="PROSITE" id="PS50866">
    <property type="entry name" value="GOLD"/>
    <property type="match status" value="1"/>
</dbReference>
<evidence type="ECO:0000256" key="6">
    <source>
        <dbReference type="ARBA" id="ARBA00023136"/>
    </source>
</evidence>
<organism evidence="9 10">
    <name type="scientific">Pichia membranifaciens</name>
    <dbReference type="NCBI Taxonomy" id="4926"/>
    <lineage>
        <taxon>Eukaryota</taxon>
        <taxon>Fungi</taxon>
        <taxon>Dikarya</taxon>
        <taxon>Ascomycota</taxon>
        <taxon>Saccharomycotina</taxon>
        <taxon>Pichiomycetes</taxon>
        <taxon>Pichiales</taxon>
        <taxon>Pichiaceae</taxon>
        <taxon>Pichia</taxon>
    </lineage>
</organism>
<sequence>MAVGKFAVYEFDENANDYVENKNNLKIEITVDETFDNNHRVVSQRNSPVGQFTFTSLDSGEHKFCITPKHTNWSKKAKHRVFFDLIVGDAKPLVDSKRDSDVSFLTLKTNELIMKLNNIKREQSLLRLKEATFRDTSESVNSSTTKCIHPKPTKPENIATCSDDGVIGPCVGLVGTLMSIETIKILTKYYNTETNPYKPVMLVYSGYMANDGQMLKTFKMRGKKPDCLCGKLSKEMIENINYSQFCGKIDYDVLNDKHRINFANLSALENPVIVDVRPKEQFAISNLRDQENFKVINIPYTSLIRLDDKSLQELLPKDSPIVAVCKMGNDSRLSTKYLLGKGFDVYDLRGGLNEYSKTHNFHVYW</sequence>
<dbReference type="OrthoDB" id="10261062at2759"/>
<evidence type="ECO:0000313" key="10">
    <source>
        <dbReference type="Proteomes" id="UP000186136"/>
    </source>
</evidence>
<feature type="domain" description="GOLD" evidence="8">
    <location>
        <begin position="1"/>
        <end position="87"/>
    </location>
</feature>
<evidence type="ECO:0000256" key="4">
    <source>
        <dbReference type="ARBA" id="ARBA00022729"/>
    </source>
</evidence>
<dbReference type="Proteomes" id="UP000186136">
    <property type="component" value="Unassembled WGS sequence"/>
</dbReference>
<gene>
    <name evidence="9" type="ORF">PMKS-003621</name>
</gene>
<dbReference type="GO" id="GO:0016779">
    <property type="term" value="F:nucleotidyltransferase activity"/>
    <property type="evidence" value="ECO:0007669"/>
    <property type="project" value="UniProtKB-KW"/>
</dbReference>
<protein>
    <recommendedName>
        <fullName evidence="11">Rhodanese domain-containing protein</fullName>
    </recommendedName>
</protein>
<evidence type="ECO:0000256" key="3">
    <source>
        <dbReference type="ARBA" id="ARBA00022692"/>
    </source>
</evidence>
<dbReference type="GO" id="GO:0008641">
    <property type="term" value="F:ubiquitin-like modifier activating enzyme activity"/>
    <property type="evidence" value="ECO:0007669"/>
    <property type="project" value="InterPro"/>
</dbReference>
<dbReference type="SMART" id="SM01190">
    <property type="entry name" value="EMP24_GP25L"/>
    <property type="match status" value="1"/>
</dbReference>
<evidence type="ECO:0000256" key="2">
    <source>
        <dbReference type="ARBA" id="ARBA00007104"/>
    </source>
</evidence>
<dbReference type="SUPFAM" id="SSF69572">
    <property type="entry name" value="Activating enzymes of the ubiquitin-like proteins"/>
    <property type="match status" value="1"/>
</dbReference>
<keyword evidence="10" id="KW-1185">Reference proteome</keyword>
<dbReference type="Gene3D" id="3.40.50.720">
    <property type="entry name" value="NAD(P)-binding Rossmann-like Domain"/>
    <property type="match status" value="1"/>
</dbReference>
<comment type="subcellular location">
    <subcellularLocation>
        <location evidence="1">Membrane</location>
        <topology evidence="1">Single-pass type I membrane protein</topology>
    </subcellularLocation>
</comment>
<dbReference type="InterPro" id="IPR035985">
    <property type="entry name" value="Ubiquitin-activating_enz"/>
</dbReference>
<evidence type="ECO:0000256" key="5">
    <source>
        <dbReference type="ARBA" id="ARBA00022989"/>
    </source>
</evidence>
<dbReference type="InterPro" id="IPR036873">
    <property type="entry name" value="Rhodanese-like_dom_sf"/>
</dbReference>
<dbReference type="EMBL" id="BDGI01000160">
    <property type="protein sequence ID" value="GAV30114.1"/>
    <property type="molecule type" value="Genomic_DNA"/>
</dbReference>
<dbReference type="AlphaFoldDB" id="A0A1Q2YKQ7"/>
<comment type="caution">
    <text evidence="9">The sequence shown here is derived from an EMBL/GenBank/DDBJ whole genome shotgun (WGS) entry which is preliminary data.</text>
</comment>
<keyword evidence="4" id="KW-0732">Signal</keyword>
<dbReference type="SUPFAM" id="SSF52821">
    <property type="entry name" value="Rhodanese/Cell cycle control phosphatase"/>
    <property type="match status" value="1"/>
</dbReference>
<dbReference type="Pfam" id="PF01105">
    <property type="entry name" value="EMP24_GP25L"/>
    <property type="match status" value="1"/>
</dbReference>
<dbReference type="PANTHER" id="PTHR22811">
    <property type="entry name" value="TRANSMEMBRANE EMP24 DOMAIN-CONTAINING PROTEIN"/>
    <property type="match status" value="1"/>
</dbReference>
<evidence type="ECO:0000256" key="1">
    <source>
        <dbReference type="ARBA" id="ARBA00004479"/>
    </source>
</evidence>
<reference evidence="9 10" key="1">
    <citation type="submission" date="2016-08" db="EMBL/GenBank/DDBJ databases">
        <title>Whole genome shotgun sequence of Pichia membranifaciens KS47-1.</title>
        <authorList>
            <person name="Konishi M."/>
            <person name="Ishida M."/>
            <person name="Arakawa T."/>
            <person name="Kato Y."/>
            <person name="Horiuchi J."/>
        </authorList>
    </citation>
    <scope>NUCLEOTIDE SEQUENCE [LARGE SCALE GENOMIC DNA]</scope>
    <source>
        <strain evidence="9 10">KS47-1</strain>
    </source>
</reference>
<evidence type="ECO:0000259" key="8">
    <source>
        <dbReference type="PROSITE" id="PS50866"/>
    </source>
</evidence>
<keyword evidence="6" id="KW-0472">Membrane</keyword>
<dbReference type="GO" id="GO:0016020">
    <property type="term" value="C:membrane"/>
    <property type="evidence" value="ECO:0007669"/>
    <property type="project" value="UniProtKB-SubCell"/>
</dbReference>
<keyword evidence="5" id="KW-1133">Transmembrane helix</keyword>